<feature type="domain" description="ABC transporter" evidence="10">
    <location>
        <begin position="224"/>
        <end position="464"/>
    </location>
</feature>
<dbReference type="EMBL" id="GG745335">
    <property type="protein sequence ID" value="KNE59983.1"/>
    <property type="molecule type" value="Genomic_DNA"/>
</dbReference>
<dbReference type="GO" id="GO:0005524">
    <property type="term" value="F:ATP binding"/>
    <property type="evidence" value="ECO:0007669"/>
    <property type="project" value="UniProtKB-KW"/>
</dbReference>
<evidence type="ECO:0000256" key="6">
    <source>
        <dbReference type="ARBA" id="ARBA00022989"/>
    </source>
</evidence>
<dbReference type="FunFam" id="3.40.50.300:FF:000367">
    <property type="entry name" value="ABC transporter G family member 24"/>
    <property type="match status" value="1"/>
</dbReference>
<dbReference type="InterPro" id="IPR003439">
    <property type="entry name" value="ABC_transporter-like_ATP-bd"/>
</dbReference>
<gene>
    <name evidence="11" type="ORF">AMAG_05426</name>
</gene>
<name>A0A0L0SBS2_ALLM3</name>
<dbReference type="InterPro" id="IPR043926">
    <property type="entry name" value="ABCG_dom"/>
</dbReference>
<dbReference type="VEuPathDB" id="FungiDB:AMAG_05426"/>
<evidence type="ECO:0000256" key="5">
    <source>
        <dbReference type="ARBA" id="ARBA00022840"/>
    </source>
</evidence>
<dbReference type="InterPro" id="IPR003593">
    <property type="entry name" value="AAA+_ATPase"/>
</dbReference>
<keyword evidence="7 9" id="KW-0472">Membrane</keyword>
<dbReference type="PROSITE" id="PS50893">
    <property type="entry name" value="ABC_TRANSPORTER_2"/>
    <property type="match status" value="1"/>
</dbReference>
<dbReference type="InterPro" id="IPR050352">
    <property type="entry name" value="ABCG_transporters"/>
</dbReference>
<feature type="transmembrane region" description="Helical" evidence="9">
    <location>
        <begin position="658"/>
        <end position="684"/>
    </location>
</feature>
<keyword evidence="4" id="KW-0547">Nucleotide-binding</keyword>
<evidence type="ECO:0000256" key="9">
    <source>
        <dbReference type="SAM" id="Phobius"/>
    </source>
</evidence>
<feature type="transmembrane region" description="Helical" evidence="9">
    <location>
        <begin position="538"/>
        <end position="557"/>
    </location>
</feature>
<dbReference type="SMART" id="SM00382">
    <property type="entry name" value="AAA"/>
    <property type="match status" value="1"/>
</dbReference>
<dbReference type="InterPro" id="IPR027417">
    <property type="entry name" value="P-loop_NTPase"/>
</dbReference>
<dbReference type="GO" id="GO:0016887">
    <property type="term" value="F:ATP hydrolysis activity"/>
    <property type="evidence" value="ECO:0007669"/>
    <property type="project" value="InterPro"/>
</dbReference>
<keyword evidence="2" id="KW-0813">Transport</keyword>
<dbReference type="AlphaFoldDB" id="A0A0L0SBS2"/>
<evidence type="ECO:0000256" key="1">
    <source>
        <dbReference type="ARBA" id="ARBA00004141"/>
    </source>
</evidence>
<dbReference type="Gene3D" id="3.40.50.300">
    <property type="entry name" value="P-loop containing nucleotide triphosphate hydrolases"/>
    <property type="match status" value="1"/>
</dbReference>
<evidence type="ECO:0000313" key="11">
    <source>
        <dbReference type="EMBL" id="KNE59983.1"/>
    </source>
</evidence>
<dbReference type="STRING" id="578462.A0A0L0SBS2"/>
<dbReference type="PANTHER" id="PTHR48041:SF91">
    <property type="entry name" value="ABC TRANSPORTER G FAMILY MEMBER 28"/>
    <property type="match status" value="1"/>
</dbReference>
<accession>A0A0L0SBS2</accession>
<keyword evidence="6 9" id="KW-1133">Transmembrane helix</keyword>
<dbReference type="PANTHER" id="PTHR48041">
    <property type="entry name" value="ABC TRANSPORTER G FAMILY MEMBER 28"/>
    <property type="match status" value="1"/>
</dbReference>
<protein>
    <recommendedName>
        <fullName evidence="10">ABC transporter domain-containing protein</fullName>
    </recommendedName>
</protein>
<dbReference type="Pfam" id="PF19055">
    <property type="entry name" value="ABC2_membrane_7"/>
    <property type="match status" value="1"/>
</dbReference>
<feature type="transmembrane region" description="Helical" evidence="9">
    <location>
        <begin position="705"/>
        <end position="725"/>
    </location>
</feature>
<dbReference type="Pfam" id="PF00005">
    <property type="entry name" value="ABC_tran"/>
    <property type="match status" value="1"/>
</dbReference>
<dbReference type="Pfam" id="PF01061">
    <property type="entry name" value="ABC2_membrane"/>
    <property type="match status" value="1"/>
</dbReference>
<reference evidence="12" key="2">
    <citation type="submission" date="2009-11" db="EMBL/GenBank/DDBJ databases">
        <title>The Genome Sequence of Allomyces macrogynus strain ATCC 38327.</title>
        <authorList>
            <consortium name="The Broad Institute Genome Sequencing Platform"/>
            <person name="Russ C."/>
            <person name="Cuomo C."/>
            <person name="Shea T."/>
            <person name="Young S.K."/>
            <person name="Zeng Q."/>
            <person name="Koehrsen M."/>
            <person name="Haas B."/>
            <person name="Borodovsky M."/>
            <person name="Guigo R."/>
            <person name="Alvarado L."/>
            <person name="Berlin A."/>
            <person name="Borenstein D."/>
            <person name="Chen Z."/>
            <person name="Engels R."/>
            <person name="Freedman E."/>
            <person name="Gellesch M."/>
            <person name="Goldberg J."/>
            <person name="Griggs A."/>
            <person name="Gujja S."/>
            <person name="Heiman D."/>
            <person name="Hepburn T."/>
            <person name="Howarth C."/>
            <person name="Jen D."/>
            <person name="Larson L."/>
            <person name="Lewis B."/>
            <person name="Mehta T."/>
            <person name="Park D."/>
            <person name="Pearson M."/>
            <person name="Roberts A."/>
            <person name="Saif S."/>
            <person name="Shenoy N."/>
            <person name="Sisk P."/>
            <person name="Stolte C."/>
            <person name="Sykes S."/>
            <person name="Walk T."/>
            <person name="White J."/>
            <person name="Yandava C."/>
            <person name="Burger G."/>
            <person name="Gray M.W."/>
            <person name="Holland P.W.H."/>
            <person name="King N."/>
            <person name="Lang F.B.F."/>
            <person name="Roger A.J."/>
            <person name="Ruiz-Trillo I."/>
            <person name="Lander E."/>
            <person name="Nusbaum C."/>
        </authorList>
    </citation>
    <scope>NUCLEOTIDE SEQUENCE [LARGE SCALE GENOMIC DNA]</scope>
    <source>
        <strain evidence="12">ATCC 38327</strain>
    </source>
</reference>
<comment type="subcellular location">
    <subcellularLocation>
        <location evidence="1">Membrane</location>
        <topology evidence="1">Multi-pass membrane protein</topology>
    </subcellularLocation>
</comment>
<dbReference type="GO" id="GO:0140359">
    <property type="term" value="F:ABC-type transporter activity"/>
    <property type="evidence" value="ECO:0007669"/>
    <property type="project" value="InterPro"/>
</dbReference>
<dbReference type="PROSITE" id="PS00211">
    <property type="entry name" value="ABC_TRANSPORTER_1"/>
    <property type="match status" value="1"/>
</dbReference>
<dbReference type="OrthoDB" id="66620at2759"/>
<evidence type="ECO:0000256" key="4">
    <source>
        <dbReference type="ARBA" id="ARBA00022741"/>
    </source>
</evidence>
<keyword evidence="12" id="KW-1185">Reference proteome</keyword>
<dbReference type="Proteomes" id="UP000054350">
    <property type="component" value="Unassembled WGS sequence"/>
</dbReference>
<dbReference type="InterPro" id="IPR013525">
    <property type="entry name" value="ABC2_TM"/>
</dbReference>
<evidence type="ECO:0000256" key="2">
    <source>
        <dbReference type="ARBA" id="ARBA00022448"/>
    </source>
</evidence>
<dbReference type="GO" id="GO:0016020">
    <property type="term" value="C:membrane"/>
    <property type="evidence" value="ECO:0007669"/>
    <property type="project" value="UniProtKB-SubCell"/>
</dbReference>
<keyword evidence="5" id="KW-0067">ATP-binding</keyword>
<proteinExistence type="predicted"/>
<feature type="region of interest" description="Disordered" evidence="8">
    <location>
        <begin position="1"/>
        <end position="33"/>
    </location>
</feature>
<feature type="transmembrane region" description="Helical" evidence="9">
    <location>
        <begin position="839"/>
        <end position="861"/>
    </location>
</feature>
<feature type="transmembrane region" description="Helical" evidence="9">
    <location>
        <begin position="731"/>
        <end position="751"/>
    </location>
</feature>
<dbReference type="eggNOG" id="KOG0061">
    <property type="taxonomic scope" value="Eukaryota"/>
</dbReference>
<evidence type="ECO:0000256" key="3">
    <source>
        <dbReference type="ARBA" id="ARBA00022692"/>
    </source>
</evidence>
<dbReference type="SUPFAM" id="SSF52540">
    <property type="entry name" value="P-loop containing nucleoside triphosphate hydrolases"/>
    <property type="match status" value="1"/>
</dbReference>
<dbReference type="InterPro" id="IPR017871">
    <property type="entry name" value="ABC_transporter-like_CS"/>
</dbReference>
<sequence length="865" mass="95205">MASNIPSKTDAVIPSKTNSGGGTTQVPSNVPSNVNPVLDGATFKSFYMRKRLTFEDTEYTADYITFNAEESAKKGITWKPIPPGYFRMFPNSEDQPCPSGFFCPNDTTQPLYCPARFECSNDTKTIKVCKIGKFCPMGTVNAYNCSFFASCPKGTDKPTRFGIFGFVIALAVIMAYCFYIKKLFDAKRKSLRDLSMKRLLVMGDAGSVVVVSKDDEHSNRPFDIEFTNLTRRLSNGVYIMQGVTGQLNSSRLCAIMGVSGAGKSTFISLLMNPKLRTKGDVCIGGRKEELSKYAKLVGFVPQEDIMLRELTVDDILTHSARMRLPAGTSKDDVTNKVNSVVSFLQLSHVSGSAIGDEARRGISGGQRKRVNIGMELVAEPKVLFLDEPTSGLDSSTSLEVCTMLRDIAEKQHLTIAAVIHSPSPATFAQFHDLMLLGKGGRLVYLGPRDKAPAYFEEVGFRVPDGMSESDFYMDVMSGRIPSSFEPNFEPSMLFDYWEAHCAGDSIVERLPGAAGQPGTEKHDQGGEKSNALAIAKKWVLALPLFLWSLILGIVWMLKEFGLFLVSLVACQSDPVRDTPNGFVVLSLCIKRAILQVYRSLLSFLGDQILHLGCGAFISIASQQMEFLGAQPAGVCDYAPIAVGWMCSQPIDHIREVGIFMSLGVLFAGISVGTQTFGNELVVFWRDSASGMPTLPYFLGKLVSDIPRIIVAAIMFSLSMVLFWPYRSNFSAIFVIILLLYFVAFAMGYFLSTIFSRQSVGLIGTGFALAWALVFSGVTPQLDDVMNPNGIYSGFNFMWTISAPRYAIEALYLREVAARSFVDKYTPRFGYSTDMLTKDFAYIFVIGLAWLALSFIGLKLSLRGRN</sequence>
<evidence type="ECO:0000256" key="8">
    <source>
        <dbReference type="SAM" id="MobiDB-lite"/>
    </source>
</evidence>
<evidence type="ECO:0000256" key="7">
    <source>
        <dbReference type="ARBA" id="ARBA00023136"/>
    </source>
</evidence>
<reference evidence="11 12" key="1">
    <citation type="submission" date="2009-11" db="EMBL/GenBank/DDBJ databases">
        <title>Annotation of Allomyces macrogynus ATCC 38327.</title>
        <authorList>
            <consortium name="The Broad Institute Genome Sequencing Platform"/>
            <person name="Russ C."/>
            <person name="Cuomo C."/>
            <person name="Burger G."/>
            <person name="Gray M.W."/>
            <person name="Holland P.W.H."/>
            <person name="King N."/>
            <person name="Lang F.B.F."/>
            <person name="Roger A.J."/>
            <person name="Ruiz-Trillo I."/>
            <person name="Young S.K."/>
            <person name="Zeng Q."/>
            <person name="Gargeya S."/>
            <person name="Fitzgerald M."/>
            <person name="Haas B."/>
            <person name="Abouelleil A."/>
            <person name="Alvarado L."/>
            <person name="Arachchi H.M."/>
            <person name="Berlin A."/>
            <person name="Chapman S.B."/>
            <person name="Gearin G."/>
            <person name="Goldberg J."/>
            <person name="Griggs A."/>
            <person name="Gujja S."/>
            <person name="Hansen M."/>
            <person name="Heiman D."/>
            <person name="Howarth C."/>
            <person name="Larimer J."/>
            <person name="Lui A."/>
            <person name="MacDonald P.J.P."/>
            <person name="McCowen C."/>
            <person name="Montmayeur A."/>
            <person name="Murphy C."/>
            <person name="Neiman D."/>
            <person name="Pearson M."/>
            <person name="Priest M."/>
            <person name="Roberts A."/>
            <person name="Saif S."/>
            <person name="Shea T."/>
            <person name="Sisk P."/>
            <person name="Stolte C."/>
            <person name="Sykes S."/>
            <person name="Wortman J."/>
            <person name="Nusbaum C."/>
            <person name="Birren B."/>
        </authorList>
    </citation>
    <scope>NUCLEOTIDE SEQUENCE [LARGE SCALE GENOMIC DNA]</scope>
    <source>
        <strain evidence="11 12">ATCC 38327</strain>
    </source>
</reference>
<feature type="transmembrane region" description="Helical" evidence="9">
    <location>
        <begin position="758"/>
        <end position="777"/>
    </location>
</feature>
<evidence type="ECO:0000313" key="12">
    <source>
        <dbReference type="Proteomes" id="UP000054350"/>
    </source>
</evidence>
<feature type="transmembrane region" description="Helical" evidence="9">
    <location>
        <begin position="161"/>
        <end position="180"/>
    </location>
</feature>
<keyword evidence="3 9" id="KW-0812">Transmembrane</keyword>
<organism evidence="11 12">
    <name type="scientific">Allomyces macrogynus (strain ATCC 38327)</name>
    <name type="common">Allomyces javanicus var. macrogynus</name>
    <dbReference type="NCBI Taxonomy" id="578462"/>
    <lineage>
        <taxon>Eukaryota</taxon>
        <taxon>Fungi</taxon>
        <taxon>Fungi incertae sedis</taxon>
        <taxon>Blastocladiomycota</taxon>
        <taxon>Blastocladiomycetes</taxon>
        <taxon>Blastocladiales</taxon>
        <taxon>Blastocladiaceae</taxon>
        <taxon>Allomyces</taxon>
    </lineage>
</organism>
<evidence type="ECO:0000259" key="10">
    <source>
        <dbReference type="PROSITE" id="PS50893"/>
    </source>
</evidence>